<dbReference type="PATRIC" id="fig|1227482.3.peg.2732"/>
<feature type="transmembrane region" description="Helical" evidence="1">
    <location>
        <begin position="74"/>
        <end position="93"/>
    </location>
</feature>
<comment type="caution">
    <text evidence="2">The sequence shown here is derived from an EMBL/GenBank/DDBJ whole genome shotgun (WGS) entry which is preliminary data.</text>
</comment>
<dbReference type="EMBL" id="AOJG01000038">
    <property type="protein sequence ID" value="EMA58230.1"/>
    <property type="molecule type" value="Genomic_DNA"/>
</dbReference>
<feature type="transmembrane region" description="Helical" evidence="1">
    <location>
        <begin position="185"/>
        <end position="210"/>
    </location>
</feature>
<organism evidence="2 3">
    <name type="scientific">Halorubrum lipolyticum DSM 21995</name>
    <dbReference type="NCBI Taxonomy" id="1227482"/>
    <lineage>
        <taxon>Archaea</taxon>
        <taxon>Methanobacteriati</taxon>
        <taxon>Methanobacteriota</taxon>
        <taxon>Stenosarchaea group</taxon>
        <taxon>Halobacteria</taxon>
        <taxon>Halobacteriales</taxon>
        <taxon>Haloferacaceae</taxon>
        <taxon>Halorubrum</taxon>
    </lineage>
</organism>
<reference evidence="2 3" key="1">
    <citation type="journal article" date="2014" name="PLoS Genet.">
        <title>Phylogenetically driven sequencing of extremely halophilic archaea reveals strategies for static and dynamic osmo-response.</title>
        <authorList>
            <person name="Becker E.A."/>
            <person name="Seitzer P.M."/>
            <person name="Tritt A."/>
            <person name="Larsen D."/>
            <person name="Krusor M."/>
            <person name="Yao A.I."/>
            <person name="Wu D."/>
            <person name="Madern D."/>
            <person name="Eisen J.A."/>
            <person name="Darling A.E."/>
            <person name="Facciotti M.T."/>
        </authorList>
    </citation>
    <scope>NUCLEOTIDE SEQUENCE [LARGE SCALE GENOMIC DNA]</scope>
    <source>
        <strain evidence="2 3">DSM 21995</strain>
    </source>
</reference>
<dbReference type="AlphaFoldDB" id="M0NNJ7"/>
<sequence length="305" mass="30327">MSRRPRSSPPTAGLPPRIRRSLAVARAEFVRIGRSRSLRALFVLLLAATVLAFVAGSDGDPAYAADAAVGLLGLPFQLTVPVAAILAGCFTLAGDRDAGTVRLLLGLSASRTEVVAGTFLGAFAALTLGVAAAVAVAVPASLAATGRVPASSLAAAGIATTLLAGAFLGVAVGAAALASTRKRSIAIAVGAHLTLLFLWEAVVAGASYAATGSLPTAPLPVWLAALDACNPIGAYARVAVALGAETVAPLRVSIGLLGSEAGATTARGAGGAPVYLSDPFAVAVLGLWTVIPLAVGTLRLRRRDL</sequence>
<evidence type="ECO:0000256" key="1">
    <source>
        <dbReference type="SAM" id="Phobius"/>
    </source>
</evidence>
<dbReference type="Pfam" id="PF12679">
    <property type="entry name" value="ABC2_membrane_2"/>
    <property type="match status" value="1"/>
</dbReference>
<keyword evidence="1" id="KW-0812">Transmembrane</keyword>
<feature type="transmembrane region" description="Helical" evidence="1">
    <location>
        <begin position="154"/>
        <end position="178"/>
    </location>
</feature>
<proteinExistence type="predicted"/>
<gene>
    <name evidence="2" type="ORF">C469_13510</name>
</gene>
<keyword evidence="3" id="KW-1185">Reference proteome</keyword>
<dbReference type="PANTHER" id="PTHR43471">
    <property type="entry name" value="ABC TRANSPORTER PERMEASE"/>
    <property type="match status" value="1"/>
</dbReference>
<evidence type="ECO:0000313" key="3">
    <source>
        <dbReference type="Proteomes" id="UP000011650"/>
    </source>
</evidence>
<feature type="transmembrane region" description="Helical" evidence="1">
    <location>
        <begin position="114"/>
        <end position="142"/>
    </location>
</feature>
<dbReference type="RefSeq" id="WP_008007439.1">
    <property type="nucleotide sequence ID" value="NZ_AOJG01000038.1"/>
</dbReference>
<evidence type="ECO:0000313" key="2">
    <source>
        <dbReference type="EMBL" id="EMA58230.1"/>
    </source>
</evidence>
<name>M0NNJ7_9EURY</name>
<keyword evidence="1" id="KW-0472">Membrane</keyword>
<dbReference type="Proteomes" id="UP000011650">
    <property type="component" value="Unassembled WGS sequence"/>
</dbReference>
<dbReference type="OrthoDB" id="86287at2157"/>
<dbReference type="STRING" id="1227482.C469_13510"/>
<keyword evidence="1" id="KW-1133">Transmembrane helix</keyword>
<accession>M0NNJ7</accession>
<feature type="transmembrane region" description="Helical" evidence="1">
    <location>
        <begin position="280"/>
        <end position="300"/>
    </location>
</feature>
<dbReference type="PANTHER" id="PTHR43471:SF1">
    <property type="entry name" value="ABC TRANSPORTER PERMEASE PROTEIN NOSY-RELATED"/>
    <property type="match status" value="1"/>
</dbReference>
<protein>
    <submittedName>
        <fullName evidence="2">ABC-2 type transporter</fullName>
    </submittedName>
</protein>
<dbReference type="GO" id="GO:0005886">
    <property type="term" value="C:plasma membrane"/>
    <property type="evidence" value="ECO:0007669"/>
    <property type="project" value="UniProtKB-SubCell"/>
</dbReference>
<dbReference type="GO" id="GO:0140359">
    <property type="term" value="F:ABC-type transporter activity"/>
    <property type="evidence" value="ECO:0007669"/>
    <property type="project" value="InterPro"/>
</dbReference>